<gene>
    <name evidence="2" type="ORF">QVD17_03543</name>
</gene>
<evidence type="ECO:0000313" key="2">
    <source>
        <dbReference type="EMBL" id="KAK1437745.1"/>
    </source>
</evidence>
<keyword evidence="1" id="KW-0472">Membrane</keyword>
<protein>
    <submittedName>
        <fullName evidence="2">Uncharacterized protein</fullName>
    </submittedName>
</protein>
<keyword evidence="1" id="KW-1133">Transmembrane helix</keyword>
<accession>A0AAD8P3G6</accession>
<feature type="transmembrane region" description="Helical" evidence="1">
    <location>
        <begin position="54"/>
        <end position="74"/>
    </location>
</feature>
<keyword evidence="3" id="KW-1185">Reference proteome</keyword>
<sequence length="89" mass="9939">MDRYWSHVVNCSSCNAAYKGLNALEVFLQLFSLASVAIVAATKREMISVAARNTFIVAAVLCFVGSKWLSHFIYKTFRYHGYNHATGSI</sequence>
<name>A0AAD8P3G6_TARER</name>
<evidence type="ECO:0000256" key="1">
    <source>
        <dbReference type="SAM" id="Phobius"/>
    </source>
</evidence>
<keyword evidence="1" id="KW-0812">Transmembrane</keyword>
<dbReference type="EMBL" id="JAUHHV010000001">
    <property type="protein sequence ID" value="KAK1437745.1"/>
    <property type="molecule type" value="Genomic_DNA"/>
</dbReference>
<proteinExistence type="predicted"/>
<organism evidence="2 3">
    <name type="scientific">Tagetes erecta</name>
    <name type="common">African marigold</name>
    <dbReference type="NCBI Taxonomy" id="13708"/>
    <lineage>
        <taxon>Eukaryota</taxon>
        <taxon>Viridiplantae</taxon>
        <taxon>Streptophyta</taxon>
        <taxon>Embryophyta</taxon>
        <taxon>Tracheophyta</taxon>
        <taxon>Spermatophyta</taxon>
        <taxon>Magnoliopsida</taxon>
        <taxon>eudicotyledons</taxon>
        <taxon>Gunneridae</taxon>
        <taxon>Pentapetalae</taxon>
        <taxon>asterids</taxon>
        <taxon>campanulids</taxon>
        <taxon>Asterales</taxon>
        <taxon>Asteraceae</taxon>
        <taxon>Asteroideae</taxon>
        <taxon>Heliantheae alliance</taxon>
        <taxon>Tageteae</taxon>
        <taxon>Tagetes</taxon>
    </lineage>
</organism>
<dbReference type="Proteomes" id="UP001229421">
    <property type="component" value="Unassembled WGS sequence"/>
</dbReference>
<reference evidence="2" key="1">
    <citation type="journal article" date="2023" name="bioRxiv">
        <title>Improved chromosome-level genome assembly for marigold (Tagetes erecta).</title>
        <authorList>
            <person name="Jiang F."/>
            <person name="Yuan L."/>
            <person name="Wang S."/>
            <person name="Wang H."/>
            <person name="Xu D."/>
            <person name="Wang A."/>
            <person name="Fan W."/>
        </authorList>
    </citation>
    <scope>NUCLEOTIDE SEQUENCE</scope>
    <source>
        <strain evidence="2">WSJ</strain>
        <tissue evidence="2">Leaf</tissue>
    </source>
</reference>
<dbReference type="AlphaFoldDB" id="A0AAD8P3G6"/>
<evidence type="ECO:0000313" key="3">
    <source>
        <dbReference type="Proteomes" id="UP001229421"/>
    </source>
</evidence>
<comment type="caution">
    <text evidence="2">The sequence shown here is derived from an EMBL/GenBank/DDBJ whole genome shotgun (WGS) entry which is preliminary data.</text>
</comment>
<feature type="transmembrane region" description="Helical" evidence="1">
    <location>
        <begin position="26"/>
        <end position="42"/>
    </location>
</feature>